<name>A0A2A2EYQ1_9GAMM</name>
<dbReference type="AlphaFoldDB" id="A0A2A2EYQ1"/>
<comment type="caution">
    <text evidence="3">The sequence shown here is derived from an EMBL/GenBank/DDBJ whole genome shotgun (WGS) entry which is preliminary data.</text>
</comment>
<evidence type="ECO:0000259" key="2">
    <source>
        <dbReference type="Pfam" id="PF13503"/>
    </source>
</evidence>
<sequence length="314" mass="34601">MSVPREVSHALVDGVRYPQALTRLYGRDDVSEVEPLYLTTRWASLADHGPILVRLNGAGLLDELDGDDDLARALSLLHSDASSEALSEQLRHCVTFTIDGQYEKLLRFADPLVTRHWLASYGDAVPAALMGLITTWWVAAWSPNWEDASPLVWQPFRPDDGPASSTAAPAPPFPPMGPAQLAALEAVERWRLKERLTNHFAAHAPKPWRALLPAERGDWLDARLDDAIGWGATTERQIAIWVDLSLHWGANFMTAHDGLYARWLARLPPGARPPRPDSLYALEAWCREGERPPGGIVTSPTVLSPSSSSEVPHG</sequence>
<feature type="compositionally biased region" description="Low complexity" evidence="1">
    <location>
        <begin position="297"/>
        <end position="314"/>
    </location>
</feature>
<keyword evidence="4" id="KW-1185">Reference proteome</keyword>
<organism evidence="3 4">
    <name type="scientific">Halomonas salipaludis</name>
    <dbReference type="NCBI Taxonomy" id="2032625"/>
    <lineage>
        <taxon>Bacteria</taxon>
        <taxon>Pseudomonadati</taxon>
        <taxon>Pseudomonadota</taxon>
        <taxon>Gammaproteobacteria</taxon>
        <taxon>Oceanospirillales</taxon>
        <taxon>Halomonadaceae</taxon>
        <taxon>Halomonas</taxon>
    </lineage>
</organism>
<accession>A0A2A2EYQ1</accession>
<dbReference type="RefSeq" id="WP_095620645.1">
    <property type="nucleotide sequence ID" value="NZ_NSKB01000003.1"/>
</dbReference>
<proteinExistence type="predicted"/>
<evidence type="ECO:0000313" key="4">
    <source>
        <dbReference type="Proteomes" id="UP000217771"/>
    </source>
</evidence>
<feature type="region of interest" description="Disordered" evidence="1">
    <location>
        <begin position="291"/>
        <end position="314"/>
    </location>
</feature>
<evidence type="ECO:0000256" key="1">
    <source>
        <dbReference type="SAM" id="MobiDB-lite"/>
    </source>
</evidence>
<reference evidence="3 4" key="1">
    <citation type="submission" date="2017-08" db="EMBL/GenBank/DDBJ databases">
        <title>Halomonas alkalisoli sp. nov., isolated from saline alkaline soil.</title>
        <authorList>
            <person name="Wang D."/>
            <person name="Zhang G."/>
        </authorList>
    </citation>
    <scope>NUCLEOTIDE SEQUENCE [LARGE SCALE GENOMIC DNA]</scope>
    <source>
        <strain evidence="3 4">WRN001</strain>
    </source>
</reference>
<protein>
    <recommendedName>
        <fullName evidence="2">DUF4123 domain-containing protein</fullName>
    </recommendedName>
</protein>
<feature type="domain" description="DUF4123" evidence="2">
    <location>
        <begin position="10"/>
        <end position="121"/>
    </location>
</feature>
<dbReference type="OrthoDB" id="5905401at2"/>
<gene>
    <name evidence="3" type="ORF">CK498_09655</name>
</gene>
<dbReference type="InterPro" id="IPR025391">
    <property type="entry name" value="DUF4123"/>
</dbReference>
<evidence type="ECO:0000313" key="3">
    <source>
        <dbReference type="EMBL" id="PAU77482.1"/>
    </source>
</evidence>
<dbReference type="Pfam" id="PF13503">
    <property type="entry name" value="DUF4123"/>
    <property type="match status" value="1"/>
</dbReference>
<dbReference type="Proteomes" id="UP000217771">
    <property type="component" value="Unassembled WGS sequence"/>
</dbReference>
<dbReference type="EMBL" id="NSKB01000003">
    <property type="protein sequence ID" value="PAU77482.1"/>
    <property type="molecule type" value="Genomic_DNA"/>
</dbReference>